<dbReference type="InterPro" id="IPR045834">
    <property type="entry name" value="Csd3_N2"/>
</dbReference>
<dbReference type="GO" id="GO:0009254">
    <property type="term" value="P:peptidoglycan turnover"/>
    <property type="evidence" value="ECO:0007669"/>
    <property type="project" value="InterPro"/>
</dbReference>
<evidence type="ECO:0000313" key="9">
    <source>
        <dbReference type="EMBL" id="CAD7234568.1"/>
    </source>
</evidence>
<dbReference type="SUPFAM" id="SSF51261">
    <property type="entry name" value="Duplicated hybrid motif"/>
    <property type="match status" value="1"/>
</dbReference>
<organism evidence="9">
    <name type="scientific">Cyprideis torosa</name>
    <dbReference type="NCBI Taxonomy" id="163714"/>
    <lineage>
        <taxon>Eukaryota</taxon>
        <taxon>Metazoa</taxon>
        <taxon>Ecdysozoa</taxon>
        <taxon>Arthropoda</taxon>
        <taxon>Crustacea</taxon>
        <taxon>Oligostraca</taxon>
        <taxon>Ostracoda</taxon>
        <taxon>Podocopa</taxon>
        <taxon>Podocopida</taxon>
        <taxon>Cytherocopina</taxon>
        <taxon>Cytheroidea</taxon>
        <taxon>Cytherideidae</taxon>
        <taxon>Cyprideis</taxon>
    </lineage>
</organism>
<evidence type="ECO:0000256" key="4">
    <source>
        <dbReference type="ARBA" id="ARBA00022801"/>
    </source>
</evidence>
<dbReference type="GO" id="GO:0005524">
    <property type="term" value="F:ATP binding"/>
    <property type="evidence" value="ECO:0007669"/>
    <property type="project" value="InterPro"/>
</dbReference>
<dbReference type="SUPFAM" id="SSF53067">
    <property type="entry name" value="Actin-like ATPase domain"/>
    <property type="match status" value="1"/>
</dbReference>
<dbReference type="GO" id="GO:0006040">
    <property type="term" value="P:amino sugar metabolic process"/>
    <property type="evidence" value="ECO:0007669"/>
    <property type="project" value="InterPro"/>
</dbReference>
<dbReference type="InterPro" id="IPR043129">
    <property type="entry name" value="ATPase_NBD"/>
</dbReference>
<dbReference type="Gene3D" id="2.70.70.10">
    <property type="entry name" value="Glucose Permease (Domain IIA)"/>
    <property type="match status" value="1"/>
</dbReference>
<comment type="subcellular location">
    <subcellularLocation>
        <location evidence="1">Cell envelope</location>
    </subcellularLocation>
</comment>
<dbReference type="CDD" id="cd12797">
    <property type="entry name" value="M23_peptidase"/>
    <property type="match status" value="1"/>
</dbReference>
<dbReference type="Gene3D" id="3.10.450.350">
    <property type="match status" value="1"/>
</dbReference>
<keyword evidence="6" id="KW-0482">Metalloprotease</keyword>
<keyword evidence="3" id="KW-0479">Metal-binding</keyword>
<evidence type="ECO:0000256" key="3">
    <source>
        <dbReference type="ARBA" id="ARBA00022723"/>
    </source>
</evidence>
<reference evidence="9" key="1">
    <citation type="submission" date="2020-11" db="EMBL/GenBank/DDBJ databases">
        <authorList>
            <person name="Tran Van P."/>
        </authorList>
    </citation>
    <scope>NUCLEOTIDE SEQUENCE</scope>
</reference>
<evidence type="ECO:0000259" key="8">
    <source>
        <dbReference type="Pfam" id="PF19425"/>
    </source>
</evidence>
<dbReference type="Pfam" id="PF01551">
    <property type="entry name" value="Peptidase_M23"/>
    <property type="match status" value="1"/>
</dbReference>
<dbReference type="GO" id="GO:0016773">
    <property type="term" value="F:phosphotransferase activity, alcohol group as acceptor"/>
    <property type="evidence" value="ECO:0007669"/>
    <property type="project" value="InterPro"/>
</dbReference>
<dbReference type="InterPro" id="IPR011055">
    <property type="entry name" value="Dup_hybrid_motif"/>
</dbReference>
<evidence type="ECO:0000256" key="1">
    <source>
        <dbReference type="ARBA" id="ARBA00004196"/>
    </source>
</evidence>
<name>A0A7R8ZWQ6_9CRUS</name>
<accession>A0A7R8ZWQ6</accession>
<dbReference type="EMBL" id="OB669094">
    <property type="protein sequence ID" value="CAD7234568.1"/>
    <property type="molecule type" value="Genomic_DNA"/>
</dbReference>
<evidence type="ECO:0000259" key="7">
    <source>
        <dbReference type="Pfam" id="PF01551"/>
    </source>
</evidence>
<keyword evidence="5" id="KW-0862">Zinc</keyword>
<keyword evidence="2" id="KW-0645">Protease</keyword>
<sequence length="509" mass="55797">MQVFSIFAYDIDFALDIRNGDSFTVIYDERFLNGEKLKDGPIQAVEFVNKGKTFAAYRYTDTAGNSDYYDENGRSLRKAFIRTPIKFARISSHFNPSRLHPILHTIRAHKGVDYAAPTGTPIKATGSGKVIFKGRKNGYGKTVILQHGKTYTTLYAHMSNFDKKLAKGGTVQQGQIIGYVGQTGGATGPHLHYEFRLLLQNPNSCDLPNKLVKSPSSFPRRALRLPRNKASQDSQQLYIGLMSGTTTATPSSWQIGNPNLITEILSIPVVCDFRRRDIAAGGQGAPLVPAFHQFLFKTRPLAVLNLGGIANLTLISADGKITGFDTGPANTLLDSWIKKHKSETFDANGRWAQEGSADADLLTLLADHPYFKQTPPKSTGREVFNLDWLQKNLNKLERPLLPVDVQATLSELTAMTVCDCLHSSMFSHPYKQLLICGGGARNADLISRIQIKLPGTEVTPVSTLGVDPDYLEALAFAWLAQQTFENIPGNSPQASGARGPRVLGGIYPA</sequence>
<keyword evidence="4" id="KW-0378">Hydrolase</keyword>
<gene>
    <name evidence="9" type="ORF">CTOB1V02_LOCUS12384</name>
</gene>
<dbReference type="InterPro" id="IPR005338">
    <property type="entry name" value="Anhydro_N_Ac-Mur_kinase"/>
</dbReference>
<dbReference type="OrthoDB" id="5427593at2759"/>
<dbReference type="InterPro" id="IPR016047">
    <property type="entry name" value="M23ase_b-sheet_dom"/>
</dbReference>
<dbReference type="Pfam" id="PF03702">
    <property type="entry name" value="AnmK"/>
    <property type="match status" value="1"/>
</dbReference>
<dbReference type="AlphaFoldDB" id="A0A7R8ZWQ6"/>
<dbReference type="PANTHER" id="PTHR30605:SF0">
    <property type="entry name" value="ANHYDRO-N-ACETYLMURAMIC ACID KINASE"/>
    <property type="match status" value="1"/>
</dbReference>
<dbReference type="Pfam" id="PF19425">
    <property type="entry name" value="Csd3_N2"/>
    <property type="match status" value="1"/>
</dbReference>
<dbReference type="PANTHER" id="PTHR30605">
    <property type="entry name" value="ANHYDRO-N-ACETYLMURAMIC ACID KINASE"/>
    <property type="match status" value="1"/>
</dbReference>
<evidence type="ECO:0000256" key="6">
    <source>
        <dbReference type="ARBA" id="ARBA00023049"/>
    </source>
</evidence>
<evidence type="ECO:0000256" key="2">
    <source>
        <dbReference type="ARBA" id="ARBA00022670"/>
    </source>
</evidence>
<protein>
    <submittedName>
        <fullName evidence="9">Uncharacterized protein</fullName>
    </submittedName>
</protein>
<feature type="domain" description="M23ase beta-sheet core" evidence="7">
    <location>
        <begin position="108"/>
        <end position="196"/>
    </location>
</feature>
<dbReference type="GO" id="GO:0006508">
    <property type="term" value="P:proteolysis"/>
    <property type="evidence" value="ECO:0007669"/>
    <property type="project" value="UniProtKB-KW"/>
</dbReference>
<dbReference type="Gene3D" id="3.30.420.40">
    <property type="match status" value="2"/>
</dbReference>
<feature type="domain" description="Csd3-like second N-terminal" evidence="8">
    <location>
        <begin position="7"/>
        <end position="96"/>
    </location>
</feature>
<dbReference type="GO" id="GO:0008237">
    <property type="term" value="F:metallopeptidase activity"/>
    <property type="evidence" value="ECO:0007669"/>
    <property type="project" value="UniProtKB-KW"/>
</dbReference>
<dbReference type="GO" id="GO:0046872">
    <property type="term" value="F:metal ion binding"/>
    <property type="evidence" value="ECO:0007669"/>
    <property type="project" value="UniProtKB-KW"/>
</dbReference>
<evidence type="ECO:0000256" key="5">
    <source>
        <dbReference type="ARBA" id="ARBA00022833"/>
    </source>
</evidence>
<proteinExistence type="predicted"/>